<evidence type="ECO:0000259" key="15">
    <source>
        <dbReference type="Pfam" id="PF10613"/>
    </source>
</evidence>
<keyword evidence="8" id="KW-0675">Receptor</keyword>
<dbReference type="PRINTS" id="PR01228">
    <property type="entry name" value="EGGSHELL"/>
</dbReference>
<evidence type="ECO:0000256" key="10">
    <source>
        <dbReference type="ARBA" id="ARBA00023286"/>
    </source>
</evidence>
<dbReference type="InterPro" id="IPR019594">
    <property type="entry name" value="Glu/Gly-bd"/>
</dbReference>
<dbReference type="Proteomes" id="UP001292094">
    <property type="component" value="Unassembled WGS sequence"/>
</dbReference>
<keyword evidence="2" id="KW-0813">Transport</keyword>
<keyword evidence="11" id="KW-0407">Ion channel</keyword>
<sequence length="656" mass="70095">MTLVSLLLLLLFATGRIWARMRLRPDPLTPQHPSLLTATTLLDMAPTHTHTHTHTVVYITHAPHHPFLDTHSVTGKNLETNLETSLTHWEGEEEGAGRRGRGTGGGGGGEGKGVGGGGRDGVGGGGRGVGVGGEGRDGGGGRSGGVGGEGRGVGDGVGVGGEGRDGGGGRSGGVGGGGRGSSVGGGRGEEKPPRLTELHHDVKMVVTEQLNKDSFNSHHSHNYYSKATVVILGPFPFLQQVLTQAVGGGVLTPGGLWVLVTTGESPPNAPQMLASLLTTHTNLLLLTPLNNAPHAHTHAHAHGKSRTDGRVRWVRAGCGGREGEVVLESDPFRAPSTLGGITISVAMVKNLPGLRAVKTGNDGRTRLVGFLAEVLTILQDSYHFSYTVHQDSHIGSVTKNGSWVGLVGSVTRKEVDLGLASLSINHRRFQVVDYTEHLHESGIFLMYPAKQIINPVFVVFLVFTPMRKPYSVPLHPEASGVPKYSPVATFRALYRLAEERGSIYPFGRIDYHTTMERFSQGRVASIITVLGVTYKQNIGAGPGQPCAFFVEPRPLNSNNIYFILQKHSYFTSLFNNKLRWLRDTGILRKISERYTNIHCVTETSRAGSTTSSSSSSSSRQLSLTHLMGAFLLWLAGLLTATLFLMVEVVASRCRGK</sequence>
<keyword evidence="10" id="KW-1071">Ligand-gated ion channel</keyword>
<dbReference type="InterPro" id="IPR052192">
    <property type="entry name" value="Insect_Ionotropic_Sensory_Rcpt"/>
</dbReference>
<feature type="compositionally biased region" description="Basic and acidic residues" evidence="12">
    <location>
        <begin position="187"/>
        <end position="197"/>
    </location>
</feature>
<evidence type="ECO:0000313" key="16">
    <source>
        <dbReference type="EMBL" id="KAK4309974.1"/>
    </source>
</evidence>
<comment type="subcellular location">
    <subcellularLocation>
        <location evidence="1">Cell membrane</location>
        <topology evidence="1">Multi-pass membrane protein</topology>
    </subcellularLocation>
</comment>
<dbReference type="SUPFAM" id="SSF53850">
    <property type="entry name" value="Periplasmic binding protein-like II"/>
    <property type="match status" value="1"/>
</dbReference>
<comment type="caution">
    <text evidence="16">The sequence shown here is derived from an EMBL/GenBank/DDBJ whole genome shotgun (WGS) entry which is preliminary data.</text>
</comment>
<reference evidence="16" key="1">
    <citation type="submission" date="2023-11" db="EMBL/GenBank/DDBJ databases">
        <title>Genome assemblies of two species of porcelain crab, Petrolisthes cinctipes and Petrolisthes manimaculis (Anomura: Porcellanidae).</title>
        <authorList>
            <person name="Angst P."/>
        </authorList>
    </citation>
    <scope>NUCLEOTIDE SEQUENCE</scope>
    <source>
        <strain evidence="16">PB745_02</strain>
        <tissue evidence="16">Gill</tissue>
    </source>
</reference>
<dbReference type="EMBL" id="JAWZYT010001689">
    <property type="protein sequence ID" value="KAK4309974.1"/>
    <property type="molecule type" value="Genomic_DNA"/>
</dbReference>
<keyword evidence="3" id="KW-1003">Cell membrane</keyword>
<evidence type="ECO:0000256" key="9">
    <source>
        <dbReference type="ARBA" id="ARBA00023180"/>
    </source>
</evidence>
<feature type="region of interest" description="Disordered" evidence="12">
    <location>
        <begin position="88"/>
        <end position="197"/>
    </location>
</feature>
<keyword evidence="7 13" id="KW-0472">Membrane</keyword>
<evidence type="ECO:0000256" key="3">
    <source>
        <dbReference type="ARBA" id="ARBA00022475"/>
    </source>
</evidence>
<evidence type="ECO:0000256" key="12">
    <source>
        <dbReference type="SAM" id="MobiDB-lite"/>
    </source>
</evidence>
<evidence type="ECO:0000256" key="8">
    <source>
        <dbReference type="ARBA" id="ARBA00023170"/>
    </source>
</evidence>
<keyword evidence="17" id="KW-1185">Reference proteome</keyword>
<feature type="compositionally biased region" description="Gly residues" evidence="12">
    <location>
        <begin position="102"/>
        <end position="133"/>
    </location>
</feature>
<keyword evidence="5 13" id="KW-1133">Transmembrane helix</keyword>
<feature type="signal peptide" evidence="14">
    <location>
        <begin position="1"/>
        <end position="19"/>
    </location>
</feature>
<gene>
    <name evidence="16" type="ORF">Pmani_018441</name>
</gene>
<dbReference type="PANTHER" id="PTHR42643:SF24">
    <property type="entry name" value="IONOTROPIC RECEPTOR 60A"/>
    <property type="match status" value="1"/>
</dbReference>
<evidence type="ECO:0000256" key="13">
    <source>
        <dbReference type="SAM" id="Phobius"/>
    </source>
</evidence>
<evidence type="ECO:0000256" key="5">
    <source>
        <dbReference type="ARBA" id="ARBA00022989"/>
    </source>
</evidence>
<evidence type="ECO:0000256" key="2">
    <source>
        <dbReference type="ARBA" id="ARBA00022448"/>
    </source>
</evidence>
<keyword evidence="6" id="KW-0406">Ion transport</keyword>
<dbReference type="GO" id="GO:0015276">
    <property type="term" value="F:ligand-gated monoatomic ion channel activity"/>
    <property type="evidence" value="ECO:0007669"/>
    <property type="project" value="InterPro"/>
</dbReference>
<feature type="transmembrane region" description="Helical" evidence="13">
    <location>
        <begin position="626"/>
        <end position="650"/>
    </location>
</feature>
<dbReference type="PANTHER" id="PTHR42643">
    <property type="entry name" value="IONOTROPIC RECEPTOR 20A-RELATED"/>
    <property type="match status" value="1"/>
</dbReference>
<evidence type="ECO:0000313" key="17">
    <source>
        <dbReference type="Proteomes" id="UP001292094"/>
    </source>
</evidence>
<keyword evidence="14" id="KW-0732">Signal</keyword>
<dbReference type="Pfam" id="PF10613">
    <property type="entry name" value="Lig_chan-Glu_bd"/>
    <property type="match status" value="1"/>
</dbReference>
<evidence type="ECO:0000256" key="6">
    <source>
        <dbReference type="ARBA" id="ARBA00023065"/>
    </source>
</evidence>
<dbReference type="AlphaFoldDB" id="A0AAE1PMH0"/>
<accession>A0AAE1PMH0</accession>
<evidence type="ECO:0000256" key="14">
    <source>
        <dbReference type="SAM" id="SignalP"/>
    </source>
</evidence>
<dbReference type="Gene3D" id="3.40.190.10">
    <property type="entry name" value="Periplasmic binding protein-like II"/>
    <property type="match status" value="2"/>
</dbReference>
<protein>
    <recommendedName>
        <fullName evidence="15">Ionotropic glutamate receptor L-glutamate and glycine-binding domain-containing protein</fullName>
    </recommendedName>
</protein>
<name>A0AAE1PMH0_9EUCA</name>
<evidence type="ECO:0000256" key="1">
    <source>
        <dbReference type="ARBA" id="ARBA00004651"/>
    </source>
</evidence>
<organism evidence="16 17">
    <name type="scientific">Petrolisthes manimaculis</name>
    <dbReference type="NCBI Taxonomy" id="1843537"/>
    <lineage>
        <taxon>Eukaryota</taxon>
        <taxon>Metazoa</taxon>
        <taxon>Ecdysozoa</taxon>
        <taxon>Arthropoda</taxon>
        <taxon>Crustacea</taxon>
        <taxon>Multicrustacea</taxon>
        <taxon>Malacostraca</taxon>
        <taxon>Eumalacostraca</taxon>
        <taxon>Eucarida</taxon>
        <taxon>Decapoda</taxon>
        <taxon>Pleocyemata</taxon>
        <taxon>Anomura</taxon>
        <taxon>Galatheoidea</taxon>
        <taxon>Porcellanidae</taxon>
        <taxon>Petrolisthes</taxon>
    </lineage>
</organism>
<feature type="chain" id="PRO_5042129627" description="Ionotropic glutamate receptor L-glutamate and glycine-binding domain-containing protein" evidence="14">
    <location>
        <begin position="20"/>
        <end position="656"/>
    </location>
</feature>
<evidence type="ECO:0000256" key="11">
    <source>
        <dbReference type="ARBA" id="ARBA00023303"/>
    </source>
</evidence>
<feature type="compositionally biased region" description="Gly residues" evidence="12">
    <location>
        <begin position="168"/>
        <end position="186"/>
    </location>
</feature>
<keyword evidence="9" id="KW-0325">Glycoprotein</keyword>
<feature type="domain" description="Ionotropic glutamate receptor L-glutamate and glycine-binding" evidence="15">
    <location>
        <begin position="344"/>
        <end position="450"/>
    </location>
</feature>
<evidence type="ECO:0000256" key="7">
    <source>
        <dbReference type="ARBA" id="ARBA00023136"/>
    </source>
</evidence>
<keyword evidence="4 13" id="KW-0812">Transmembrane</keyword>
<proteinExistence type="predicted"/>
<evidence type="ECO:0000256" key="4">
    <source>
        <dbReference type="ARBA" id="ARBA00022692"/>
    </source>
</evidence>
<feature type="compositionally biased region" description="Gly residues" evidence="12">
    <location>
        <begin position="140"/>
        <end position="161"/>
    </location>
</feature>
<dbReference type="GO" id="GO:0005886">
    <property type="term" value="C:plasma membrane"/>
    <property type="evidence" value="ECO:0007669"/>
    <property type="project" value="UniProtKB-SubCell"/>
</dbReference>